<evidence type="ECO:0000313" key="3">
    <source>
        <dbReference type="Proteomes" id="UP000249819"/>
    </source>
</evidence>
<accession>A0A327W4X7</accession>
<comment type="caution">
    <text evidence="2">The sequence shown here is derived from an EMBL/GenBank/DDBJ whole genome shotgun (WGS) entry which is preliminary data.</text>
</comment>
<sequence length="146" mass="16297">MKLVLAPKVRLILTVAILFSTFTAMAQDNDFAFNKVNIASVAPENGNPKATVNMELAQQNQNALLFRLSVNNPENEKLTLYIKDKNNYTLLREILPATAKYVGSYNLESLEDGNYSFEIRSGKNKVMEKTVGIHTSTVVNRNVSVE</sequence>
<evidence type="ECO:0008006" key="4">
    <source>
        <dbReference type="Google" id="ProtNLM"/>
    </source>
</evidence>
<dbReference type="OrthoDB" id="955414at2"/>
<reference evidence="2 3" key="1">
    <citation type="submission" date="2018-06" db="EMBL/GenBank/DDBJ databases">
        <title>Genomic Encyclopedia of Archaeal and Bacterial Type Strains, Phase II (KMG-II): from individual species to whole genera.</title>
        <authorList>
            <person name="Goeker M."/>
        </authorList>
    </citation>
    <scope>NUCLEOTIDE SEQUENCE [LARGE SCALE GENOMIC DNA]</scope>
    <source>
        <strain evidence="2 3">DSM 29821</strain>
    </source>
</reference>
<dbReference type="EMBL" id="QLMA01000002">
    <property type="protein sequence ID" value="RAJ85569.1"/>
    <property type="molecule type" value="Genomic_DNA"/>
</dbReference>
<feature type="chain" id="PRO_5016327936" description="Secreted protein (Por secretion system target)" evidence="1">
    <location>
        <begin position="27"/>
        <end position="146"/>
    </location>
</feature>
<gene>
    <name evidence="2" type="ORF">CLV59_102274</name>
</gene>
<evidence type="ECO:0000313" key="2">
    <source>
        <dbReference type="EMBL" id="RAJ85569.1"/>
    </source>
</evidence>
<feature type="signal peptide" evidence="1">
    <location>
        <begin position="1"/>
        <end position="26"/>
    </location>
</feature>
<name>A0A327W4X7_9BACT</name>
<keyword evidence="3" id="KW-1185">Reference proteome</keyword>
<dbReference type="RefSeq" id="WP_111591221.1">
    <property type="nucleotide sequence ID" value="NZ_QLMA01000002.1"/>
</dbReference>
<proteinExistence type="predicted"/>
<dbReference type="AlphaFoldDB" id="A0A327W4X7"/>
<dbReference type="Proteomes" id="UP000249819">
    <property type="component" value="Unassembled WGS sequence"/>
</dbReference>
<keyword evidence="1" id="KW-0732">Signal</keyword>
<protein>
    <recommendedName>
        <fullName evidence="4">Secreted protein (Por secretion system target)</fullName>
    </recommendedName>
</protein>
<organism evidence="2 3">
    <name type="scientific">Chitinophaga dinghuensis</name>
    <dbReference type="NCBI Taxonomy" id="1539050"/>
    <lineage>
        <taxon>Bacteria</taxon>
        <taxon>Pseudomonadati</taxon>
        <taxon>Bacteroidota</taxon>
        <taxon>Chitinophagia</taxon>
        <taxon>Chitinophagales</taxon>
        <taxon>Chitinophagaceae</taxon>
        <taxon>Chitinophaga</taxon>
    </lineage>
</organism>
<evidence type="ECO:0000256" key="1">
    <source>
        <dbReference type="SAM" id="SignalP"/>
    </source>
</evidence>